<name>A0A2T0VJT9_9MICO</name>
<comment type="similarity">
    <text evidence="1 6">Belongs to the acylphosphatase family.</text>
</comment>
<organism evidence="8 9">
    <name type="scientific">Glaciihabitans tibetensis</name>
    <dbReference type="NCBI Taxonomy" id="1266600"/>
    <lineage>
        <taxon>Bacteria</taxon>
        <taxon>Bacillati</taxon>
        <taxon>Actinomycetota</taxon>
        <taxon>Actinomycetes</taxon>
        <taxon>Micrococcales</taxon>
        <taxon>Microbacteriaceae</taxon>
        <taxon>Glaciihabitans</taxon>
    </lineage>
</organism>
<evidence type="ECO:0000313" key="8">
    <source>
        <dbReference type="EMBL" id="PRY70491.1"/>
    </source>
</evidence>
<evidence type="ECO:0000313" key="9">
    <source>
        <dbReference type="Proteomes" id="UP000237983"/>
    </source>
</evidence>
<accession>A0A2T0VJT9</accession>
<dbReference type="PROSITE" id="PS51160">
    <property type="entry name" value="ACYLPHOSPHATASE_3"/>
    <property type="match status" value="1"/>
</dbReference>
<dbReference type="Proteomes" id="UP000237983">
    <property type="component" value="Unassembled WGS sequence"/>
</dbReference>
<evidence type="ECO:0000256" key="6">
    <source>
        <dbReference type="RuleBase" id="RU004168"/>
    </source>
</evidence>
<dbReference type="InterPro" id="IPR017968">
    <property type="entry name" value="Acylphosphatase_CS"/>
</dbReference>
<evidence type="ECO:0000256" key="1">
    <source>
        <dbReference type="ARBA" id="ARBA00005614"/>
    </source>
</evidence>
<evidence type="ECO:0000256" key="5">
    <source>
        <dbReference type="PROSITE-ProRule" id="PRU00520"/>
    </source>
</evidence>
<evidence type="ECO:0000259" key="7">
    <source>
        <dbReference type="PROSITE" id="PS51160"/>
    </source>
</evidence>
<dbReference type="OrthoDB" id="3182027at2"/>
<dbReference type="Pfam" id="PF00708">
    <property type="entry name" value="Acylphosphatase"/>
    <property type="match status" value="1"/>
</dbReference>
<evidence type="ECO:0000256" key="2">
    <source>
        <dbReference type="ARBA" id="ARBA00012150"/>
    </source>
</evidence>
<dbReference type="InterPro" id="IPR020456">
    <property type="entry name" value="Acylphosphatase"/>
</dbReference>
<keyword evidence="5" id="KW-0378">Hydrolase</keyword>
<comment type="catalytic activity">
    <reaction evidence="4 5">
        <text>an acyl phosphate + H2O = a carboxylate + phosphate + H(+)</text>
        <dbReference type="Rhea" id="RHEA:14965"/>
        <dbReference type="ChEBI" id="CHEBI:15377"/>
        <dbReference type="ChEBI" id="CHEBI:15378"/>
        <dbReference type="ChEBI" id="CHEBI:29067"/>
        <dbReference type="ChEBI" id="CHEBI:43474"/>
        <dbReference type="ChEBI" id="CHEBI:59918"/>
        <dbReference type="EC" id="3.6.1.7"/>
    </reaction>
</comment>
<protein>
    <recommendedName>
        <fullName evidence="3 5">acylphosphatase</fullName>
        <ecNumber evidence="2 5">3.6.1.7</ecNumber>
    </recommendedName>
</protein>
<keyword evidence="9" id="KW-1185">Reference proteome</keyword>
<dbReference type="PANTHER" id="PTHR47268">
    <property type="entry name" value="ACYLPHOSPHATASE"/>
    <property type="match status" value="1"/>
</dbReference>
<gene>
    <name evidence="8" type="ORF">B0I08_101627</name>
</gene>
<dbReference type="EC" id="3.6.1.7" evidence="2 5"/>
<dbReference type="RefSeq" id="WP_106209662.1">
    <property type="nucleotide sequence ID" value="NZ_PVTL01000001.1"/>
</dbReference>
<dbReference type="PROSITE" id="PS00150">
    <property type="entry name" value="ACYLPHOSPHATASE_1"/>
    <property type="match status" value="1"/>
</dbReference>
<feature type="active site" evidence="5">
    <location>
        <position position="18"/>
    </location>
</feature>
<dbReference type="SUPFAM" id="SSF54975">
    <property type="entry name" value="Acylphosphatase/BLUF domain-like"/>
    <property type="match status" value="1"/>
</dbReference>
<dbReference type="AlphaFoldDB" id="A0A2T0VJT9"/>
<dbReference type="GO" id="GO:0003998">
    <property type="term" value="F:acylphosphatase activity"/>
    <property type="evidence" value="ECO:0007669"/>
    <property type="project" value="UniProtKB-EC"/>
</dbReference>
<proteinExistence type="inferred from homology"/>
<dbReference type="Gene3D" id="3.30.70.100">
    <property type="match status" value="1"/>
</dbReference>
<evidence type="ECO:0000256" key="3">
    <source>
        <dbReference type="ARBA" id="ARBA00015991"/>
    </source>
</evidence>
<dbReference type="InterPro" id="IPR001792">
    <property type="entry name" value="Acylphosphatase-like_dom"/>
</dbReference>
<evidence type="ECO:0000256" key="4">
    <source>
        <dbReference type="ARBA" id="ARBA00047645"/>
    </source>
</evidence>
<sequence length="89" mass="9749">MIRKHAVVRGEVQGVGFRFHTQATASKLGVNGFVQNLADGSVDVEIEAEEAAVDRMLAWLREGPTWAIVRSVDVSELAPRGDKGFEIKQ</sequence>
<dbReference type="InterPro" id="IPR036046">
    <property type="entry name" value="Acylphosphatase-like_dom_sf"/>
</dbReference>
<comment type="caution">
    <text evidence="8">The sequence shown here is derived from an EMBL/GenBank/DDBJ whole genome shotgun (WGS) entry which is preliminary data.</text>
</comment>
<reference evidence="8 9" key="1">
    <citation type="submission" date="2018-03" db="EMBL/GenBank/DDBJ databases">
        <title>Genomic Encyclopedia of Type Strains, Phase III (KMG-III): the genomes of soil and plant-associated and newly described type strains.</title>
        <authorList>
            <person name="Whitman W."/>
        </authorList>
    </citation>
    <scope>NUCLEOTIDE SEQUENCE [LARGE SCALE GENOMIC DNA]</scope>
    <source>
        <strain evidence="8 9">CGMCC 1.12484</strain>
    </source>
</reference>
<feature type="domain" description="Acylphosphatase-like" evidence="7">
    <location>
        <begin position="3"/>
        <end position="89"/>
    </location>
</feature>
<dbReference type="PANTHER" id="PTHR47268:SF4">
    <property type="entry name" value="ACYLPHOSPHATASE"/>
    <property type="match status" value="1"/>
</dbReference>
<dbReference type="EMBL" id="PVTL01000001">
    <property type="protein sequence ID" value="PRY70491.1"/>
    <property type="molecule type" value="Genomic_DNA"/>
</dbReference>
<feature type="active site" evidence="5">
    <location>
        <position position="36"/>
    </location>
</feature>